<keyword evidence="6" id="KW-0812">Transmembrane</keyword>
<dbReference type="SUPFAM" id="SSF49401">
    <property type="entry name" value="Bacterial adhesins"/>
    <property type="match status" value="2"/>
</dbReference>
<dbReference type="Gene3D" id="2.60.40.740">
    <property type="match status" value="1"/>
</dbReference>
<evidence type="ECO:0000313" key="11">
    <source>
        <dbReference type="EMBL" id="SER14127.1"/>
    </source>
</evidence>
<dbReference type="Pfam" id="PF05737">
    <property type="entry name" value="Collagen_bind"/>
    <property type="match status" value="1"/>
</dbReference>
<dbReference type="InterPro" id="IPR055382">
    <property type="entry name" value="DUF7601"/>
</dbReference>
<reference evidence="11 12" key="1">
    <citation type="submission" date="2016-10" db="EMBL/GenBank/DDBJ databases">
        <authorList>
            <person name="de Groot N.N."/>
        </authorList>
    </citation>
    <scope>NUCLEOTIDE SEQUENCE [LARGE SCALE GENOMIC DNA]</scope>
    <source>
        <strain evidence="11 12">DSM 15827</strain>
    </source>
</reference>
<dbReference type="SUPFAM" id="SSF49478">
    <property type="entry name" value="Cna protein B-type domain"/>
    <property type="match status" value="1"/>
</dbReference>
<keyword evidence="3" id="KW-0964">Secreted</keyword>
<evidence type="ECO:0000256" key="4">
    <source>
        <dbReference type="ARBA" id="ARBA00022729"/>
    </source>
</evidence>
<dbReference type="CDD" id="cd00222">
    <property type="entry name" value="CollagenBindB"/>
    <property type="match status" value="1"/>
</dbReference>
<feature type="domain" description="SpaA-like prealbumin fold" evidence="9">
    <location>
        <begin position="357"/>
        <end position="442"/>
    </location>
</feature>
<feature type="transmembrane region" description="Helical" evidence="6">
    <location>
        <begin position="686"/>
        <end position="709"/>
    </location>
</feature>
<dbReference type="Gene3D" id="2.60.40.1140">
    <property type="entry name" value="Collagen-binding surface protein Cna, B-type domain"/>
    <property type="match status" value="2"/>
</dbReference>
<dbReference type="Pfam" id="PF24547">
    <property type="entry name" value="DUF7601"/>
    <property type="match status" value="1"/>
</dbReference>
<protein>
    <submittedName>
        <fullName evidence="11">Collagen binding domain-containing protein</fullName>
    </submittedName>
</protein>
<dbReference type="InterPro" id="IPR013783">
    <property type="entry name" value="Ig-like_fold"/>
</dbReference>
<keyword evidence="6" id="KW-1133">Transmembrane helix</keyword>
<feature type="domain" description="CNA-B" evidence="8">
    <location>
        <begin position="460"/>
        <end position="542"/>
    </location>
</feature>
<evidence type="ECO:0000313" key="12">
    <source>
        <dbReference type="Proteomes" id="UP000198556"/>
    </source>
</evidence>
<keyword evidence="12" id="KW-1185">Reference proteome</keyword>
<evidence type="ECO:0000256" key="1">
    <source>
        <dbReference type="ARBA" id="ARBA00004191"/>
    </source>
</evidence>
<keyword evidence="6" id="KW-0472">Membrane</keyword>
<dbReference type="InterPro" id="IPR008456">
    <property type="entry name" value="Collagen-bd_dom"/>
</dbReference>
<dbReference type="InterPro" id="IPR011252">
    <property type="entry name" value="Fibrogen-bd_dom1"/>
</dbReference>
<dbReference type="AlphaFoldDB" id="A0A1H9LSD1"/>
<evidence type="ECO:0000256" key="5">
    <source>
        <dbReference type="ARBA" id="ARBA00023088"/>
    </source>
</evidence>
<keyword evidence="2" id="KW-0134">Cell wall</keyword>
<dbReference type="STRING" id="137733.SAMN05421767_12115"/>
<organism evidence="11 12">
    <name type="scientific">Granulicatella balaenopterae</name>
    <dbReference type="NCBI Taxonomy" id="137733"/>
    <lineage>
        <taxon>Bacteria</taxon>
        <taxon>Bacillati</taxon>
        <taxon>Bacillota</taxon>
        <taxon>Bacilli</taxon>
        <taxon>Lactobacillales</taxon>
        <taxon>Carnobacteriaceae</taxon>
        <taxon>Granulicatella</taxon>
    </lineage>
</organism>
<name>A0A1H9LSD1_9LACT</name>
<dbReference type="InterPro" id="IPR008454">
    <property type="entry name" value="Collagen-bd_Cna-like_B-typ_dom"/>
</dbReference>
<gene>
    <name evidence="11" type="ORF">SAMN05421767_12115</name>
</gene>
<evidence type="ECO:0000259" key="8">
    <source>
        <dbReference type="Pfam" id="PF05738"/>
    </source>
</evidence>
<dbReference type="Proteomes" id="UP000198556">
    <property type="component" value="Unassembled WGS sequence"/>
</dbReference>
<dbReference type="GO" id="GO:0007155">
    <property type="term" value="P:cell adhesion"/>
    <property type="evidence" value="ECO:0007669"/>
    <property type="project" value="InterPro"/>
</dbReference>
<dbReference type="Gene3D" id="2.60.40.1280">
    <property type="match status" value="1"/>
</dbReference>
<evidence type="ECO:0000256" key="6">
    <source>
        <dbReference type="SAM" id="Phobius"/>
    </source>
</evidence>
<sequence length="718" mass="81096">MINNKRKRKNNYLYRIKKQISTFILALCVVFSGLSNFNYTYFAKSEAKSNRDISEYVYNLTVDNRSVNAGENVKVYFQFNEEKGDIKEGDYIVVNWTNRANGEAFFEGFVQNIPLMIQGKHVGDVVVEIDKATITFNSNINNLMDVDGWACFDLLANNDSASMDENTQSSNITSGNKTVRVDITKPASGTVGVFYYKTGAMYPEDVDHVRWWLNINTNKNPWMESGIYIEDIIQPGQILDIESFEITLTYSDGFYKVFKGSDAIKQFQEFLVGSTITTSFDNAPGKIIVNIPKEHVENKLISISYTTKVENKQQKTFYNNTKASYQEWDQEKVDMKEFNAQVENVSADAGITGTIGGELKIFKMLKETKEPIENVTFVLTRQDGGEILEGKREIHLVTNKDGMTNIKGLPVGEYQVKEKVAPKWIELDLLNNPSYTFEVKSGDTEGTFLSIENQLKLINIDVKKEWVGKSQDEIQVTLFADKKAVRTEKLNQNNHWKATFSDLPEYDLLTKQKIEYTIDEEEISGYKKSISGNQDKGFVIINIEQPDLMISKKVIGTYANFQKEFEFDINITLEDGTPLSGEYYYEGTLDPSIKGDNVSPENGMISFENGNSSFKLAHGQRIQIKDLPYGSQYKITERQDNSDLYNVTFNGVDGSDNGVINEDKVIDVVNKKEIVPPTGIDQGKNGIASIVGSIIAGILIVIIIVGNIVKRRTILKEL</sequence>
<evidence type="ECO:0000256" key="2">
    <source>
        <dbReference type="ARBA" id="ARBA00022512"/>
    </source>
</evidence>
<keyword evidence="4" id="KW-0732">Signal</keyword>
<feature type="transmembrane region" description="Helical" evidence="6">
    <location>
        <begin position="20"/>
        <end position="42"/>
    </location>
</feature>
<dbReference type="GO" id="GO:0005518">
    <property type="term" value="F:collagen binding"/>
    <property type="evidence" value="ECO:0007669"/>
    <property type="project" value="InterPro"/>
</dbReference>
<dbReference type="EMBL" id="FOGF01000021">
    <property type="protein sequence ID" value="SER14127.1"/>
    <property type="molecule type" value="Genomic_DNA"/>
</dbReference>
<accession>A0A1H9LSD1</accession>
<dbReference type="Pfam" id="PF17802">
    <property type="entry name" value="SpaA"/>
    <property type="match status" value="1"/>
</dbReference>
<evidence type="ECO:0000259" key="10">
    <source>
        <dbReference type="Pfam" id="PF24547"/>
    </source>
</evidence>
<comment type="subcellular location">
    <subcellularLocation>
        <location evidence="1">Secreted</location>
        <location evidence="1">Cell wall</location>
    </subcellularLocation>
</comment>
<dbReference type="RefSeq" id="WP_089746760.1">
    <property type="nucleotide sequence ID" value="NZ_FOGF01000021.1"/>
</dbReference>
<keyword evidence="11" id="KW-0176">Collagen</keyword>
<evidence type="ECO:0000259" key="7">
    <source>
        <dbReference type="Pfam" id="PF05737"/>
    </source>
</evidence>
<dbReference type="OrthoDB" id="2164026at2"/>
<dbReference type="InterPro" id="IPR041033">
    <property type="entry name" value="SpaA_PFL_dom_1"/>
</dbReference>
<dbReference type="Pfam" id="PF05738">
    <property type="entry name" value="Cna_B"/>
    <property type="match status" value="1"/>
</dbReference>
<feature type="domain" description="DUF7601" evidence="10">
    <location>
        <begin position="547"/>
        <end position="672"/>
    </location>
</feature>
<dbReference type="InterPro" id="IPR008966">
    <property type="entry name" value="Adhesion_dom_sf"/>
</dbReference>
<evidence type="ECO:0000256" key="3">
    <source>
        <dbReference type="ARBA" id="ARBA00022525"/>
    </source>
</evidence>
<evidence type="ECO:0000259" key="9">
    <source>
        <dbReference type="Pfam" id="PF17802"/>
    </source>
</evidence>
<dbReference type="Gene3D" id="2.60.40.10">
    <property type="entry name" value="Immunoglobulins"/>
    <property type="match status" value="1"/>
</dbReference>
<keyword evidence="5" id="KW-0572">Peptidoglycan-anchor</keyword>
<proteinExistence type="predicted"/>
<feature type="domain" description="Collagen binding" evidence="7">
    <location>
        <begin position="195"/>
        <end position="331"/>
    </location>
</feature>